<dbReference type="EMBL" id="JAUJYO010000001">
    <property type="protein sequence ID" value="KAK1324760.1"/>
    <property type="molecule type" value="Genomic_DNA"/>
</dbReference>
<proteinExistence type="predicted"/>
<reference evidence="1" key="2">
    <citation type="submission" date="2023-06" db="EMBL/GenBank/DDBJ databases">
        <authorList>
            <person name="Ma L."/>
            <person name="Liu K.-W."/>
            <person name="Li Z."/>
            <person name="Hsiao Y.-Y."/>
            <person name="Qi Y."/>
            <person name="Fu T."/>
            <person name="Tang G."/>
            <person name="Zhang D."/>
            <person name="Sun W.-H."/>
            <person name="Liu D.-K."/>
            <person name="Li Y."/>
            <person name="Chen G.-Z."/>
            <person name="Liu X.-D."/>
            <person name="Liao X.-Y."/>
            <person name="Jiang Y.-T."/>
            <person name="Yu X."/>
            <person name="Hao Y."/>
            <person name="Huang J."/>
            <person name="Zhao X.-W."/>
            <person name="Ke S."/>
            <person name="Chen Y.-Y."/>
            <person name="Wu W.-L."/>
            <person name="Hsu J.-L."/>
            <person name="Lin Y.-F."/>
            <person name="Huang M.-D."/>
            <person name="Li C.-Y."/>
            <person name="Huang L."/>
            <person name="Wang Z.-W."/>
            <person name="Zhao X."/>
            <person name="Zhong W.-Y."/>
            <person name="Peng D.-H."/>
            <person name="Ahmad S."/>
            <person name="Lan S."/>
            <person name="Zhang J.-S."/>
            <person name="Tsai W.-C."/>
            <person name="Van De Peer Y."/>
            <person name="Liu Z.-J."/>
        </authorList>
    </citation>
    <scope>NUCLEOTIDE SEQUENCE</scope>
    <source>
        <strain evidence="1">CP</strain>
        <tissue evidence="1">Leaves</tissue>
    </source>
</reference>
<organism evidence="1 2">
    <name type="scientific">Acorus calamus</name>
    <name type="common">Sweet flag</name>
    <dbReference type="NCBI Taxonomy" id="4465"/>
    <lineage>
        <taxon>Eukaryota</taxon>
        <taxon>Viridiplantae</taxon>
        <taxon>Streptophyta</taxon>
        <taxon>Embryophyta</taxon>
        <taxon>Tracheophyta</taxon>
        <taxon>Spermatophyta</taxon>
        <taxon>Magnoliopsida</taxon>
        <taxon>Liliopsida</taxon>
        <taxon>Acoraceae</taxon>
        <taxon>Acorus</taxon>
    </lineage>
</organism>
<sequence length="52" mass="6095">MFNLRLEKLFFPFSLPSHKSYPFWFWARPLFPLLCHGCPETASMGAKNCSEN</sequence>
<dbReference type="Proteomes" id="UP001180020">
    <property type="component" value="Unassembled WGS sequence"/>
</dbReference>
<keyword evidence="2" id="KW-1185">Reference proteome</keyword>
<protein>
    <submittedName>
        <fullName evidence="1">Uncharacterized protein</fullName>
    </submittedName>
</protein>
<reference evidence="1" key="1">
    <citation type="journal article" date="2023" name="Nat. Commun.">
        <title>Diploid and tetraploid genomes of Acorus and the evolution of monocots.</title>
        <authorList>
            <person name="Ma L."/>
            <person name="Liu K.W."/>
            <person name="Li Z."/>
            <person name="Hsiao Y.Y."/>
            <person name="Qi Y."/>
            <person name="Fu T."/>
            <person name="Tang G.D."/>
            <person name="Zhang D."/>
            <person name="Sun W.H."/>
            <person name="Liu D.K."/>
            <person name="Li Y."/>
            <person name="Chen G.Z."/>
            <person name="Liu X.D."/>
            <person name="Liao X.Y."/>
            <person name="Jiang Y.T."/>
            <person name="Yu X."/>
            <person name="Hao Y."/>
            <person name="Huang J."/>
            <person name="Zhao X.W."/>
            <person name="Ke S."/>
            <person name="Chen Y.Y."/>
            <person name="Wu W.L."/>
            <person name="Hsu J.L."/>
            <person name="Lin Y.F."/>
            <person name="Huang M.D."/>
            <person name="Li C.Y."/>
            <person name="Huang L."/>
            <person name="Wang Z.W."/>
            <person name="Zhao X."/>
            <person name="Zhong W.Y."/>
            <person name="Peng D.H."/>
            <person name="Ahmad S."/>
            <person name="Lan S."/>
            <person name="Zhang J.S."/>
            <person name="Tsai W.C."/>
            <person name="Van de Peer Y."/>
            <person name="Liu Z.J."/>
        </authorList>
    </citation>
    <scope>NUCLEOTIDE SEQUENCE</scope>
    <source>
        <strain evidence="1">CP</strain>
    </source>
</reference>
<comment type="caution">
    <text evidence="1">The sequence shown here is derived from an EMBL/GenBank/DDBJ whole genome shotgun (WGS) entry which is preliminary data.</text>
</comment>
<evidence type="ECO:0000313" key="1">
    <source>
        <dbReference type="EMBL" id="KAK1324760.1"/>
    </source>
</evidence>
<evidence type="ECO:0000313" key="2">
    <source>
        <dbReference type="Proteomes" id="UP001180020"/>
    </source>
</evidence>
<name>A0AAV9FFQ6_ACOCL</name>
<accession>A0AAV9FFQ6</accession>
<dbReference type="AlphaFoldDB" id="A0AAV9FFQ6"/>
<gene>
    <name evidence="1" type="ORF">QJS10_CPA01g00077</name>
</gene>